<evidence type="ECO:0000313" key="3">
    <source>
        <dbReference type="Proteomes" id="UP000552644"/>
    </source>
</evidence>
<feature type="transmembrane region" description="Helical" evidence="1">
    <location>
        <begin position="29"/>
        <end position="47"/>
    </location>
</feature>
<organism evidence="2 3">
    <name type="scientific">Streptosporangium saharense</name>
    <dbReference type="NCBI Taxonomy" id="1706840"/>
    <lineage>
        <taxon>Bacteria</taxon>
        <taxon>Bacillati</taxon>
        <taxon>Actinomycetota</taxon>
        <taxon>Actinomycetes</taxon>
        <taxon>Streptosporangiales</taxon>
        <taxon>Streptosporangiaceae</taxon>
        <taxon>Streptosporangium</taxon>
    </lineage>
</organism>
<keyword evidence="3" id="KW-1185">Reference proteome</keyword>
<gene>
    <name evidence="2" type="ORF">FHS44_004462</name>
</gene>
<dbReference type="AlphaFoldDB" id="A0A7W7VPC1"/>
<evidence type="ECO:0000313" key="2">
    <source>
        <dbReference type="EMBL" id="MBB4917354.1"/>
    </source>
</evidence>
<keyword evidence="1" id="KW-0472">Membrane</keyword>
<feature type="transmembrane region" description="Helical" evidence="1">
    <location>
        <begin position="59"/>
        <end position="83"/>
    </location>
</feature>
<protein>
    <submittedName>
        <fullName evidence="2">Uncharacterized protein</fullName>
    </submittedName>
</protein>
<evidence type="ECO:0000256" key="1">
    <source>
        <dbReference type="SAM" id="Phobius"/>
    </source>
</evidence>
<proteinExistence type="predicted"/>
<dbReference type="EMBL" id="JACHJP010000004">
    <property type="protein sequence ID" value="MBB4917354.1"/>
    <property type="molecule type" value="Genomic_DNA"/>
</dbReference>
<keyword evidence="1" id="KW-1133">Transmembrane helix</keyword>
<comment type="caution">
    <text evidence="2">The sequence shown here is derived from an EMBL/GenBank/DDBJ whole genome shotgun (WGS) entry which is preliminary data.</text>
</comment>
<accession>A0A7W7VPC1</accession>
<dbReference type="RefSeq" id="WP_184717509.1">
    <property type="nucleotide sequence ID" value="NZ_JACHJP010000004.1"/>
</dbReference>
<name>A0A7W7VPC1_9ACTN</name>
<reference evidence="2 3" key="1">
    <citation type="submission" date="2020-08" db="EMBL/GenBank/DDBJ databases">
        <title>Genomic Encyclopedia of Type Strains, Phase III (KMG-III): the genomes of soil and plant-associated and newly described type strains.</title>
        <authorList>
            <person name="Whitman W."/>
        </authorList>
    </citation>
    <scope>NUCLEOTIDE SEQUENCE [LARGE SCALE GENOMIC DNA]</scope>
    <source>
        <strain evidence="2 3">CECT 8840</strain>
    </source>
</reference>
<sequence>MIDDPNGIVAWFDPDSPEPAELSDRDRRGVIGIGIFLTFVFLSFSVYAGLDTGELGTGLAFAGLSLFAGGSVIVINLDVLTIWDRVRLSLTLNLALRIGGRARRWQAEDWQVAVETSPHPFRYGLGLVLAAVHMRLYDLGTLLLRAACWMLASNHRTWWPLGAVLAFAAINIHLSQGWGSAFYTLPTIAAFHLGIEHLRRRWNIKRKGD</sequence>
<keyword evidence="1" id="KW-0812">Transmembrane</keyword>
<feature type="transmembrane region" description="Helical" evidence="1">
    <location>
        <begin position="156"/>
        <end position="174"/>
    </location>
</feature>
<feature type="transmembrane region" description="Helical" evidence="1">
    <location>
        <begin position="180"/>
        <end position="198"/>
    </location>
</feature>
<dbReference type="Proteomes" id="UP000552644">
    <property type="component" value="Unassembled WGS sequence"/>
</dbReference>